<protein>
    <submittedName>
        <fullName evidence="1">Uncharacterized protein</fullName>
    </submittedName>
</protein>
<proteinExistence type="predicted"/>
<evidence type="ECO:0000313" key="1">
    <source>
        <dbReference type="EMBL" id="MBB5153705.1"/>
    </source>
</evidence>
<dbReference type="RefSeq" id="WP_184724864.1">
    <property type="nucleotide sequence ID" value="NZ_JACHIW010000001.1"/>
</dbReference>
<keyword evidence="2" id="KW-1185">Reference proteome</keyword>
<reference evidence="1 2" key="1">
    <citation type="submission" date="2020-08" db="EMBL/GenBank/DDBJ databases">
        <title>Sequencing the genomes of 1000 actinobacteria strains.</title>
        <authorList>
            <person name="Klenk H.-P."/>
        </authorList>
    </citation>
    <scope>NUCLEOTIDE SEQUENCE [LARGE SCALE GENOMIC DNA]</scope>
    <source>
        <strain evidence="1 2">DSM 45584</strain>
    </source>
</reference>
<sequence length="180" mass="19752">MSDPTRTDCVVDARGEKIIIWHVNTGPAVGLSRLTGAWTFGLDEVDKVKLLVAERRVLMTSAGQEALDQLSIAVPARIAPDVTLDSLRTQRDELQAAYDAQERDDLVAPTWPSLPEPIDMRNPPSAISPEPTQVALALARWLAQVAATWEKIEAQRVVRGYMPGGHKRRPTPIAISKADK</sequence>
<dbReference type="EMBL" id="JACHIW010000001">
    <property type="protein sequence ID" value="MBB5153705.1"/>
    <property type="molecule type" value="Genomic_DNA"/>
</dbReference>
<dbReference type="Proteomes" id="UP000584374">
    <property type="component" value="Unassembled WGS sequence"/>
</dbReference>
<name>A0A840Q5P9_9PSEU</name>
<gene>
    <name evidence="1" type="ORF">BJ970_001239</name>
</gene>
<comment type="caution">
    <text evidence="1">The sequence shown here is derived from an EMBL/GenBank/DDBJ whole genome shotgun (WGS) entry which is preliminary data.</text>
</comment>
<dbReference type="AlphaFoldDB" id="A0A840Q5P9"/>
<accession>A0A840Q5P9</accession>
<evidence type="ECO:0000313" key="2">
    <source>
        <dbReference type="Proteomes" id="UP000584374"/>
    </source>
</evidence>
<organism evidence="1 2">
    <name type="scientific">Saccharopolyspora phatthalungensis</name>
    <dbReference type="NCBI Taxonomy" id="664693"/>
    <lineage>
        <taxon>Bacteria</taxon>
        <taxon>Bacillati</taxon>
        <taxon>Actinomycetota</taxon>
        <taxon>Actinomycetes</taxon>
        <taxon>Pseudonocardiales</taxon>
        <taxon>Pseudonocardiaceae</taxon>
        <taxon>Saccharopolyspora</taxon>
    </lineage>
</organism>